<proteinExistence type="predicted"/>
<evidence type="ECO:0000256" key="6">
    <source>
        <dbReference type="ARBA" id="ARBA00022777"/>
    </source>
</evidence>
<dbReference type="PANTHER" id="PTHR24421">
    <property type="entry name" value="NITRATE/NITRITE SENSOR PROTEIN NARX-RELATED"/>
    <property type="match status" value="1"/>
</dbReference>
<dbReference type="SUPFAM" id="SSF55874">
    <property type="entry name" value="ATPase domain of HSP90 chaperone/DNA topoisomerase II/histidine kinase"/>
    <property type="match status" value="1"/>
</dbReference>
<protein>
    <recommendedName>
        <fullName evidence="2">histidine kinase</fullName>
        <ecNumber evidence="2">2.7.13.3</ecNumber>
    </recommendedName>
</protein>
<evidence type="ECO:0000256" key="2">
    <source>
        <dbReference type="ARBA" id="ARBA00012438"/>
    </source>
</evidence>
<keyword evidence="4" id="KW-0808">Transferase</keyword>
<feature type="transmembrane region" description="Helical" evidence="9">
    <location>
        <begin position="12"/>
        <end position="38"/>
    </location>
</feature>
<reference evidence="13" key="1">
    <citation type="journal article" date="2019" name="Int. J. Syst. Evol. Microbiol.">
        <title>The Global Catalogue of Microorganisms (GCM) 10K type strain sequencing project: providing services to taxonomists for standard genome sequencing and annotation.</title>
        <authorList>
            <consortium name="The Broad Institute Genomics Platform"/>
            <consortium name="The Broad Institute Genome Sequencing Center for Infectious Disease"/>
            <person name="Wu L."/>
            <person name="Ma J."/>
        </authorList>
    </citation>
    <scope>NUCLEOTIDE SEQUENCE [LARGE SCALE GENOMIC DNA]</scope>
    <source>
        <strain evidence="13">YJ-61-S</strain>
    </source>
</reference>
<evidence type="ECO:0000256" key="4">
    <source>
        <dbReference type="ARBA" id="ARBA00022679"/>
    </source>
</evidence>
<dbReference type="GO" id="GO:0016301">
    <property type="term" value="F:kinase activity"/>
    <property type="evidence" value="ECO:0007669"/>
    <property type="project" value="UniProtKB-KW"/>
</dbReference>
<evidence type="ECO:0000256" key="8">
    <source>
        <dbReference type="ARBA" id="ARBA00023012"/>
    </source>
</evidence>
<keyword evidence="8" id="KW-0902">Two-component regulatory system</keyword>
<keyword evidence="6 12" id="KW-0418">Kinase</keyword>
<dbReference type="Pfam" id="PF02518">
    <property type="entry name" value="HATPase_c"/>
    <property type="match status" value="1"/>
</dbReference>
<comment type="caution">
    <text evidence="12">The sequence shown here is derived from an EMBL/GenBank/DDBJ whole genome shotgun (WGS) entry which is preliminary data.</text>
</comment>
<dbReference type="RefSeq" id="WP_379979225.1">
    <property type="nucleotide sequence ID" value="NZ_JBHSFV010000007.1"/>
</dbReference>
<keyword evidence="7" id="KW-0067">ATP-binding</keyword>
<dbReference type="EMBL" id="JBHSFV010000007">
    <property type="protein sequence ID" value="MFC4634705.1"/>
    <property type="molecule type" value="Genomic_DNA"/>
</dbReference>
<dbReference type="EC" id="2.7.13.3" evidence="2"/>
<evidence type="ECO:0000259" key="11">
    <source>
        <dbReference type="Pfam" id="PF07730"/>
    </source>
</evidence>
<name>A0ABV9HYY9_9FLAO</name>
<dbReference type="Pfam" id="PF07730">
    <property type="entry name" value="HisKA_3"/>
    <property type="match status" value="1"/>
</dbReference>
<keyword evidence="13" id="KW-1185">Reference proteome</keyword>
<keyword evidence="9" id="KW-0812">Transmembrane</keyword>
<keyword evidence="3" id="KW-0597">Phosphoprotein</keyword>
<dbReference type="InterPro" id="IPR036890">
    <property type="entry name" value="HATPase_C_sf"/>
</dbReference>
<keyword evidence="9" id="KW-1133">Transmembrane helix</keyword>
<dbReference type="InterPro" id="IPR003594">
    <property type="entry name" value="HATPase_dom"/>
</dbReference>
<keyword evidence="9" id="KW-0472">Membrane</keyword>
<evidence type="ECO:0000259" key="10">
    <source>
        <dbReference type="Pfam" id="PF02518"/>
    </source>
</evidence>
<evidence type="ECO:0000313" key="13">
    <source>
        <dbReference type="Proteomes" id="UP001596043"/>
    </source>
</evidence>
<evidence type="ECO:0000256" key="7">
    <source>
        <dbReference type="ARBA" id="ARBA00022840"/>
    </source>
</evidence>
<evidence type="ECO:0000256" key="5">
    <source>
        <dbReference type="ARBA" id="ARBA00022741"/>
    </source>
</evidence>
<gene>
    <name evidence="12" type="ORF">ACFO3O_12350</name>
</gene>
<evidence type="ECO:0000313" key="12">
    <source>
        <dbReference type="EMBL" id="MFC4634705.1"/>
    </source>
</evidence>
<feature type="domain" description="Histidine kinase/HSP90-like ATPase" evidence="10">
    <location>
        <begin position="172"/>
        <end position="255"/>
    </location>
</feature>
<organism evidence="12 13">
    <name type="scientific">Dokdonia ponticola</name>
    <dbReference type="NCBI Taxonomy" id="2041041"/>
    <lineage>
        <taxon>Bacteria</taxon>
        <taxon>Pseudomonadati</taxon>
        <taxon>Bacteroidota</taxon>
        <taxon>Flavobacteriia</taxon>
        <taxon>Flavobacteriales</taxon>
        <taxon>Flavobacteriaceae</taxon>
        <taxon>Dokdonia</taxon>
    </lineage>
</organism>
<dbReference type="Proteomes" id="UP001596043">
    <property type="component" value="Unassembled WGS sequence"/>
</dbReference>
<accession>A0ABV9HYY9</accession>
<evidence type="ECO:0000256" key="9">
    <source>
        <dbReference type="SAM" id="Phobius"/>
    </source>
</evidence>
<keyword evidence="5" id="KW-0547">Nucleotide-binding</keyword>
<dbReference type="PANTHER" id="PTHR24421:SF10">
    <property type="entry name" value="NITRATE_NITRITE SENSOR PROTEIN NARQ"/>
    <property type="match status" value="1"/>
</dbReference>
<dbReference type="CDD" id="cd16917">
    <property type="entry name" value="HATPase_UhpB-NarQ-NarX-like"/>
    <property type="match status" value="1"/>
</dbReference>
<evidence type="ECO:0000256" key="3">
    <source>
        <dbReference type="ARBA" id="ARBA00022553"/>
    </source>
</evidence>
<evidence type="ECO:0000256" key="1">
    <source>
        <dbReference type="ARBA" id="ARBA00000085"/>
    </source>
</evidence>
<dbReference type="Gene3D" id="3.30.565.10">
    <property type="entry name" value="Histidine kinase-like ATPase, C-terminal domain"/>
    <property type="match status" value="1"/>
</dbReference>
<feature type="domain" description="Signal transduction histidine kinase subgroup 3 dimerisation and phosphoacceptor" evidence="11">
    <location>
        <begin position="73"/>
        <end position="128"/>
    </location>
</feature>
<dbReference type="InterPro" id="IPR050482">
    <property type="entry name" value="Sensor_HK_TwoCompSys"/>
</dbReference>
<comment type="catalytic activity">
    <reaction evidence="1">
        <text>ATP + protein L-histidine = ADP + protein N-phospho-L-histidine.</text>
        <dbReference type="EC" id="2.7.13.3"/>
    </reaction>
</comment>
<dbReference type="InterPro" id="IPR011712">
    <property type="entry name" value="Sig_transdc_His_kin_sub3_dim/P"/>
</dbReference>
<sequence length="265" mass="29555">MPIHLSNPDDNTLILALVSITILLLLLIVVGVLFSVFIKRKNELLIEQQTSQKRFEREIAESQIEIREETLRNISWELHDNIGQLLTLAKIQTQNAGGDQAQLDEAANTIGKGLTEIRALSKLINPEALNNMTLIEAIELELNRFTRMEYLTTSLNVTGTPITIDKKIGTIIFRMFQEFFTNTIKHSKASHLDVCITYTKDTLDIKAKDNGVGFDIAFAKAKNGIGLSNIESRGKLIGATILVSSKKGDGTQLHLSYTPKNESYE</sequence>
<dbReference type="Gene3D" id="1.20.5.1930">
    <property type="match status" value="1"/>
</dbReference>